<gene>
    <name evidence="2" type="ORF">RCL2_000035000</name>
</gene>
<protein>
    <submittedName>
        <fullName evidence="2">Uncharacterized protein</fullName>
    </submittedName>
</protein>
<organism evidence="2 3">
    <name type="scientific">Rhizophagus clarus</name>
    <dbReference type="NCBI Taxonomy" id="94130"/>
    <lineage>
        <taxon>Eukaryota</taxon>
        <taxon>Fungi</taxon>
        <taxon>Fungi incertae sedis</taxon>
        <taxon>Mucoromycota</taxon>
        <taxon>Glomeromycotina</taxon>
        <taxon>Glomeromycetes</taxon>
        <taxon>Glomerales</taxon>
        <taxon>Glomeraceae</taxon>
        <taxon>Rhizophagus</taxon>
    </lineage>
</organism>
<proteinExistence type="predicted"/>
<dbReference type="AlphaFoldDB" id="A0A8H3KNA8"/>
<dbReference type="EMBL" id="BLAL01000004">
    <property type="protein sequence ID" value="GES72803.1"/>
    <property type="molecule type" value="Genomic_DNA"/>
</dbReference>
<feature type="region of interest" description="Disordered" evidence="1">
    <location>
        <begin position="86"/>
        <end position="111"/>
    </location>
</feature>
<accession>A0A8H3KNA8</accession>
<evidence type="ECO:0000313" key="3">
    <source>
        <dbReference type="Proteomes" id="UP000615446"/>
    </source>
</evidence>
<evidence type="ECO:0000256" key="1">
    <source>
        <dbReference type="SAM" id="MobiDB-lite"/>
    </source>
</evidence>
<comment type="caution">
    <text evidence="2">The sequence shown here is derived from an EMBL/GenBank/DDBJ whole genome shotgun (WGS) entry which is preliminary data.</text>
</comment>
<name>A0A8H3KNA8_9GLOM</name>
<evidence type="ECO:0000313" key="2">
    <source>
        <dbReference type="EMBL" id="GES72803.1"/>
    </source>
</evidence>
<dbReference type="Proteomes" id="UP000615446">
    <property type="component" value="Unassembled WGS sequence"/>
</dbReference>
<sequence length="111" mass="13638">MKDLQKRHFDEWIKEHNLKGVRMIKTEDKLIRGIWPSMFLEAEFKSEEDMVAELHDHVITYIREEDKKEIKDLFEFHRVNESCKSRLEQEKTEDYEPDTNNKRKKNREDTL</sequence>
<reference evidence="2" key="1">
    <citation type="submission" date="2019-10" db="EMBL/GenBank/DDBJ databases">
        <title>Conservation and host-specific expression of non-tandemly repeated heterogenous ribosome RNA gene in arbuscular mycorrhizal fungi.</title>
        <authorList>
            <person name="Maeda T."/>
            <person name="Kobayashi Y."/>
            <person name="Nakagawa T."/>
            <person name="Ezawa T."/>
            <person name="Yamaguchi K."/>
            <person name="Bino T."/>
            <person name="Nishimoto Y."/>
            <person name="Shigenobu S."/>
            <person name="Kawaguchi M."/>
        </authorList>
    </citation>
    <scope>NUCLEOTIDE SEQUENCE</scope>
    <source>
        <strain evidence="2">HR1</strain>
    </source>
</reference>